<accession>T1IA69</accession>
<keyword evidence="6" id="KW-1185">Reference proteome</keyword>
<proteinExistence type="predicted"/>
<evidence type="ECO:0000313" key="6">
    <source>
        <dbReference type="Proteomes" id="UP000015103"/>
    </source>
</evidence>
<dbReference type="InParanoid" id="T1IA69"/>
<dbReference type="EnsemblMetazoa" id="RPRC013190-RA">
    <property type="protein sequence ID" value="RPRC013190-PA"/>
    <property type="gene ID" value="RPRC013190"/>
</dbReference>
<evidence type="ECO:0000256" key="4">
    <source>
        <dbReference type="SAM" id="MobiDB-lite"/>
    </source>
</evidence>
<keyword evidence="2" id="KW-0863">Zinc-finger</keyword>
<keyword evidence="1" id="KW-0479">Metal-binding</keyword>
<organism evidence="5 6">
    <name type="scientific">Rhodnius prolixus</name>
    <name type="common">Triatomid bug</name>
    <dbReference type="NCBI Taxonomy" id="13249"/>
    <lineage>
        <taxon>Eukaryota</taxon>
        <taxon>Metazoa</taxon>
        <taxon>Ecdysozoa</taxon>
        <taxon>Arthropoda</taxon>
        <taxon>Hexapoda</taxon>
        <taxon>Insecta</taxon>
        <taxon>Pterygota</taxon>
        <taxon>Neoptera</taxon>
        <taxon>Paraneoptera</taxon>
        <taxon>Hemiptera</taxon>
        <taxon>Heteroptera</taxon>
        <taxon>Panheteroptera</taxon>
        <taxon>Cimicomorpha</taxon>
        <taxon>Reduviidae</taxon>
        <taxon>Triatominae</taxon>
        <taxon>Rhodnius</taxon>
    </lineage>
</organism>
<dbReference type="Pfam" id="PF04500">
    <property type="entry name" value="FLYWCH"/>
    <property type="match status" value="1"/>
</dbReference>
<dbReference type="VEuPathDB" id="VectorBase:RPRC013190"/>
<feature type="region of interest" description="Disordered" evidence="4">
    <location>
        <begin position="78"/>
        <end position="101"/>
    </location>
</feature>
<dbReference type="AlphaFoldDB" id="T1IA69"/>
<keyword evidence="3" id="KW-0862">Zinc</keyword>
<feature type="compositionally biased region" description="Low complexity" evidence="4">
    <location>
        <begin position="89"/>
        <end position="98"/>
    </location>
</feature>
<dbReference type="GO" id="GO:0008270">
    <property type="term" value="F:zinc ion binding"/>
    <property type="evidence" value="ECO:0007669"/>
    <property type="project" value="UniProtKB-KW"/>
</dbReference>
<sequence>MESLSEKGKKILIIDRYKFSFHKLLVGGLKRWKCTKRGCKAFVKTNTDNTVMESRFDHNHLPIESNLLRRQIIMSSLGRYPQKNDEESTTTTTTTTSYKDYKQEYGDEYDDEYSGGGGYQQYEEGYGCYQYVTNEYKSNESGK</sequence>
<dbReference type="EMBL" id="ACPB03002015">
    <property type="status" value="NOT_ANNOTATED_CDS"/>
    <property type="molecule type" value="Genomic_DNA"/>
</dbReference>
<evidence type="ECO:0000256" key="3">
    <source>
        <dbReference type="ARBA" id="ARBA00022833"/>
    </source>
</evidence>
<evidence type="ECO:0000256" key="1">
    <source>
        <dbReference type="ARBA" id="ARBA00022723"/>
    </source>
</evidence>
<protein>
    <submittedName>
        <fullName evidence="5">Uncharacterized protein</fullName>
    </submittedName>
</protein>
<dbReference type="InterPro" id="IPR007588">
    <property type="entry name" value="Znf_FLYWCH"/>
</dbReference>
<name>T1IA69_RHOPR</name>
<dbReference type="HOGENOM" id="CLU_1808606_0_0_1"/>
<evidence type="ECO:0000313" key="5">
    <source>
        <dbReference type="EnsemblMetazoa" id="RPRC013190-PA"/>
    </source>
</evidence>
<evidence type="ECO:0000256" key="2">
    <source>
        <dbReference type="ARBA" id="ARBA00022771"/>
    </source>
</evidence>
<dbReference type="Proteomes" id="UP000015103">
    <property type="component" value="Unassembled WGS sequence"/>
</dbReference>
<reference evidence="5" key="1">
    <citation type="submission" date="2015-05" db="UniProtKB">
        <authorList>
            <consortium name="EnsemblMetazoa"/>
        </authorList>
    </citation>
    <scope>IDENTIFICATION</scope>
</reference>
<dbReference type="Gene3D" id="2.20.25.240">
    <property type="match status" value="1"/>
</dbReference>